<evidence type="ECO:0000313" key="2">
    <source>
        <dbReference type="Proteomes" id="UP000615026"/>
    </source>
</evidence>
<protein>
    <submittedName>
        <fullName evidence="1">Uncharacterized protein</fullName>
    </submittedName>
</protein>
<organism evidence="1 2">
    <name type="scientific">Leptolyngbya cf. ectocarpi LEGE 11479</name>
    <dbReference type="NCBI Taxonomy" id="1828722"/>
    <lineage>
        <taxon>Bacteria</taxon>
        <taxon>Bacillati</taxon>
        <taxon>Cyanobacteriota</taxon>
        <taxon>Cyanophyceae</taxon>
        <taxon>Leptolyngbyales</taxon>
        <taxon>Leptolyngbyaceae</taxon>
        <taxon>Leptolyngbya group</taxon>
        <taxon>Leptolyngbya</taxon>
    </lineage>
</organism>
<dbReference type="EMBL" id="JADEXP010000022">
    <property type="protein sequence ID" value="MBE9065923.1"/>
    <property type="molecule type" value="Genomic_DNA"/>
</dbReference>
<evidence type="ECO:0000313" key="1">
    <source>
        <dbReference type="EMBL" id="MBE9065923.1"/>
    </source>
</evidence>
<comment type="caution">
    <text evidence="1">The sequence shown here is derived from an EMBL/GenBank/DDBJ whole genome shotgun (WGS) entry which is preliminary data.</text>
</comment>
<sequence>MRQEFSDRLKILRKERVTGSWRDGWIYGRLKQEFDLQPDELNTMATVLGFKYGWNPMVKNILENQWQEDEVRWMQQEANKIQKQASLKRQKYTLSQKIAVLLREVETVAKPRQELTDIERVLIAQIIKMEVDEQVWMLEMILDRRKEKTLLDGVQI</sequence>
<name>A0A928ZQX8_LEPEC</name>
<accession>A0A928ZQX8</accession>
<proteinExistence type="predicted"/>
<dbReference type="RefSeq" id="WP_193991305.1">
    <property type="nucleotide sequence ID" value="NZ_JADEXP010000022.1"/>
</dbReference>
<dbReference type="AlphaFoldDB" id="A0A928ZQX8"/>
<reference evidence="1" key="1">
    <citation type="submission" date="2020-10" db="EMBL/GenBank/DDBJ databases">
        <authorList>
            <person name="Castelo-Branco R."/>
            <person name="Eusebio N."/>
            <person name="Adriana R."/>
            <person name="Vieira A."/>
            <person name="Brugerolle De Fraissinette N."/>
            <person name="Rezende De Castro R."/>
            <person name="Schneider M.P."/>
            <person name="Vasconcelos V."/>
            <person name="Leao P.N."/>
        </authorList>
    </citation>
    <scope>NUCLEOTIDE SEQUENCE</scope>
    <source>
        <strain evidence="1">LEGE 11479</strain>
    </source>
</reference>
<gene>
    <name evidence="1" type="ORF">IQ260_04585</name>
</gene>
<keyword evidence="2" id="KW-1185">Reference proteome</keyword>
<dbReference type="Proteomes" id="UP000615026">
    <property type="component" value="Unassembled WGS sequence"/>
</dbReference>